<dbReference type="PRINTS" id="PR00364">
    <property type="entry name" value="DISEASERSIST"/>
</dbReference>
<evidence type="ECO:0000259" key="1">
    <source>
        <dbReference type="SMART" id="SM00382"/>
    </source>
</evidence>
<dbReference type="PANTHER" id="PTHR47691:SF3">
    <property type="entry name" value="HTH-TYPE TRANSCRIPTIONAL REGULATOR RV0890C-RELATED"/>
    <property type="match status" value="1"/>
</dbReference>
<dbReference type="PANTHER" id="PTHR47691">
    <property type="entry name" value="REGULATOR-RELATED"/>
    <property type="match status" value="1"/>
</dbReference>
<dbReference type="Pfam" id="PF13191">
    <property type="entry name" value="AAA_16"/>
    <property type="match status" value="1"/>
</dbReference>
<organism evidence="2 3">
    <name type="scientific">Kitasatospora cathayae</name>
    <dbReference type="NCBI Taxonomy" id="3004092"/>
    <lineage>
        <taxon>Bacteria</taxon>
        <taxon>Bacillati</taxon>
        <taxon>Actinomycetota</taxon>
        <taxon>Actinomycetes</taxon>
        <taxon>Kitasatosporales</taxon>
        <taxon>Streptomycetaceae</taxon>
        <taxon>Kitasatospora</taxon>
    </lineage>
</organism>
<evidence type="ECO:0000313" key="2">
    <source>
        <dbReference type="EMBL" id="WBP89893.1"/>
    </source>
</evidence>
<dbReference type="SUPFAM" id="SSF52540">
    <property type="entry name" value="P-loop containing nucleoside triphosphate hydrolases"/>
    <property type="match status" value="1"/>
</dbReference>
<evidence type="ECO:0000313" key="3">
    <source>
        <dbReference type="Proteomes" id="UP001212821"/>
    </source>
</evidence>
<dbReference type="InterPro" id="IPR041664">
    <property type="entry name" value="AAA_16"/>
</dbReference>
<dbReference type="InterPro" id="IPR003593">
    <property type="entry name" value="AAA+_ATPase"/>
</dbReference>
<sequence>MDGYEVSNSVSGTVHGDVIQGQNVTVHLPPKRRIPYQVRPPRASFVNRERELAALTAALARSEQGGPAVVAFSGLGGVGKTELVAKFAKERASHFPGGVLYADLKAYRHRSAVDLPGVLEGFLRALGVRPPDAEAERFGEFRTVTADQRCLIFLDNVEHAAEVRALLPSGGLVVAAGRRRLDALRMEGAEVLELDRLSAAAGAALVRGWLSAGRGTEVEVAALVERCQGLPLALNAVGSQLLGRGRLSVGQVVAELSHQEGRLAILNNEEGNLRETYDPVYQRLSSPGRSLYRLIGVHPGPFVSAELADAVGVERAEEALDELCAVHLLDVVVDQGPGERFQAHDVVRTHAYACARELPDRGELLARVVAYYRGRASLADRAMGARLRLQEPSGEDLPGFRCGADALEWLHAERANLRAVVEAAAERRWHDEVWRLCESLWPLYHGRKLYADWIATHEVGIESARWANNPDAVVRMHNQLARAHYEREEFGLAAEQLALGAEQVPLVADRRVVGVLYETDGLLCLADGRPGDAVERFTLAREANEGDAHGEIVQSYNLAQALIADGRADEALAALAGATVRAVATADHDMLMKLPLVHARAHRALGQLDRAVEQAGTCVERARARKQYAKEAQAHSLLVALAEQLDDAELAERSRARLRELQELPG</sequence>
<dbReference type="SUPFAM" id="SSF48452">
    <property type="entry name" value="TPR-like"/>
    <property type="match status" value="1"/>
</dbReference>
<dbReference type="Gene3D" id="1.25.40.10">
    <property type="entry name" value="Tetratricopeptide repeat domain"/>
    <property type="match status" value="1"/>
</dbReference>
<name>A0ABY7QAY2_9ACTN</name>
<dbReference type="SMART" id="SM00382">
    <property type="entry name" value="AAA"/>
    <property type="match status" value="1"/>
</dbReference>
<dbReference type="Gene3D" id="3.40.50.300">
    <property type="entry name" value="P-loop containing nucleotide triphosphate hydrolases"/>
    <property type="match status" value="1"/>
</dbReference>
<proteinExistence type="predicted"/>
<keyword evidence="3" id="KW-1185">Reference proteome</keyword>
<dbReference type="Proteomes" id="UP001212821">
    <property type="component" value="Chromosome"/>
</dbReference>
<feature type="domain" description="AAA+ ATPase" evidence="1">
    <location>
        <begin position="66"/>
        <end position="198"/>
    </location>
</feature>
<accession>A0ABY7QAY2</accession>
<gene>
    <name evidence="2" type="ORF">O1G21_31330</name>
</gene>
<reference evidence="3" key="1">
    <citation type="submission" date="2022-12" db="EMBL/GenBank/DDBJ databases">
        <authorList>
            <person name="Mo P."/>
        </authorList>
    </citation>
    <scope>NUCLEOTIDE SEQUENCE [LARGE SCALE GENOMIC DNA]</scope>
    <source>
        <strain evidence="3">HUAS 3-15</strain>
    </source>
</reference>
<dbReference type="RefSeq" id="WP_270148384.1">
    <property type="nucleotide sequence ID" value="NZ_CP115450.1"/>
</dbReference>
<dbReference type="InterPro" id="IPR027417">
    <property type="entry name" value="P-loop_NTPase"/>
</dbReference>
<dbReference type="InterPro" id="IPR011990">
    <property type="entry name" value="TPR-like_helical_dom_sf"/>
</dbReference>
<protein>
    <submittedName>
        <fullName evidence="2">AAA family ATPase</fullName>
    </submittedName>
</protein>
<dbReference type="EMBL" id="CP115450">
    <property type="protein sequence ID" value="WBP89893.1"/>
    <property type="molecule type" value="Genomic_DNA"/>
</dbReference>